<dbReference type="InterPro" id="IPR012677">
    <property type="entry name" value="Nucleotide-bd_a/b_plait_sf"/>
</dbReference>
<keyword evidence="3" id="KW-0963">Cytoplasm</keyword>
<reference evidence="8 9" key="1">
    <citation type="submission" date="2024-08" db="EMBL/GenBank/DDBJ databases">
        <authorList>
            <person name="Cucini C."/>
            <person name="Frati F."/>
        </authorList>
    </citation>
    <scope>NUCLEOTIDE SEQUENCE [LARGE SCALE GENOMIC DNA]</scope>
</reference>
<dbReference type="EMBL" id="CAXLJM020000051">
    <property type="protein sequence ID" value="CAL8115626.1"/>
    <property type="molecule type" value="Genomic_DNA"/>
</dbReference>
<evidence type="ECO:0000256" key="6">
    <source>
        <dbReference type="PROSITE-ProRule" id="PRU00176"/>
    </source>
</evidence>
<evidence type="ECO:0000313" key="8">
    <source>
        <dbReference type="EMBL" id="CAL8115626.1"/>
    </source>
</evidence>
<dbReference type="Proteomes" id="UP001642540">
    <property type="component" value="Unassembled WGS sequence"/>
</dbReference>
<dbReference type="CDD" id="cd12576">
    <property type="entry name" value="RRM1_MSI"/>
    <property type="match status" value="1"/>
</dbReference>
<proteinExistence type="inferred from homology"/>
<dbReference type="SUPFAM" id="SSF54928">
    <property type="entry name" value="RNA-binding domain, RBD"/>
    <property type="match status" value="2"/>
</dbReference>
<dbReference type="SMART" id="SM00360">
    <property type="entry name" value="RRM"/>
    <property type="match status" value="2"/>
</dbReference>
<evidence type="ECO:0000259" key="7">
    <source>
        <dbReference type="PROSITE" id="PS50102"/>
    </source>
</evidence>
<evidence type="ECO:0000256" key="4">
    <source>
        <dbReference type="ARBA" id="ARBA00022737"/>
    </source>
</evidence>
<evidence type="ECO:0000256" key="2">
    <source>
        <dbReference type="ARBA" id="ARBA00006635"/>
    </source>
</evidence>
<protein>
    <recommendedName>
        <fullName evidence="7">RRM domain-containing protein</fullName>
    </recommendedName>
</protein>
<dbReference type="PANTHER" id="PTHR48032:SF18">
    <property type="entry name" value="RRM DOMAIN-CONTAINING PROTEIN"/>
    <property type="match status" value="1"/>
</dbReference>
<evidence type="ECO:0000256" key="5">
    <source>
        <dbReference type="ARBA" id="ARBA00022884"/>
    </source>
</evidence>
<organism evidence="8 9">
    <name type="scientific">Orchesella dallaii</name>
    <dbReference type="NCBI Taxonomy" id="48710"/>
    <lineage>
        <taxon>Eukaryota</taxon>
        <taxon>Metazoa</taxon>
        <taxon>Ecdysozoa</taxon>
        <taxon>Arthropoda</taxon>
        <taxon>Hexapoda</taxon>
        <taxon>Collembola</taxon>
        <taxon>Entomobryomorpha</taxon>
        <taxon>Entomobryoidea</taxon>
        <taxon>Orchesellidae</taxon>
        <taxon>Orchesellinae</taxon>
        <taxon>Orchesella</taxon>
    </lineage>
</organism>
<dbReference type="PROSITE" id="PS50102">
    <property type="entry name" value="RRM"/>
    <property type="match status" value="2"/>
</dbReference>
<comment type="subcellular location">
    <subcellularLocation>
        <location evidence="1">Cytoplasm</location>
    </subcellularLocation>
</comment>
<dbReference type="CDD" id="cd12323">
    <property type="entry name" value="RRM2_MSI"/>
    <property type="match status" value="1"/>
</dbReference>
<dbReference type="InterPro" id="IPR035979">
    <property type="entry name" value="RBD_domain_sf"/>
</dbReference>
<keyword evidence="5 6" id="KW-0694">RNA-binding</keyword>
<dbReference type="Pfam" id="PF00076">
    <property type="entry name" value="RRM_1"/>
    <property type="match status" value="2"/>
</dbReference>
<dbReference type="InterPro" id="IPR034126">
    <property type="entry name" value="MSI_RRM2"/>
</dbReference>
<gene>
    <name evidence="8" type="ORF">ODALV1_LOCUS16940</name>
</gene>
<comment type="similarity">
    <text evidence="2">Belongs to the Musashi family.</text>
</comment>
<feature type="domain" description="RRM" evidence="7">
    <location>
        <begin position="120"/>
        <end position="197"/>
    </location>
</feature>
<name>A0ABP1QZ11_9HEXA</name>
<comment type="caution">
    <text evidence="8">The sequence shown here is derived from an EMBL/GenBank/DDBJ whole genome shotgun (WGS) entry which is preliminary data.</text>
</comment>
<dbReference type="InterPro" id="IPR000504">
    <property type="entry name" value="RRM_dom"/>
</dbReference>
<keyword evidence="9" id="KW-1185">Reference proteome</keyword>
<sequence>MCVNMSEELDFVVKMENSSDALQAEVPNDPGKMFIGGLSWQTSPESLREYFSKFGEITEVMVMKDPTTRRSRGFGFVTFSDPASVDKVLAQGTHELDGKKIDPKVAFPRRAHPKMVTRTKKIFVGGLSAPTTIEDVRTYFEQFGPIEDAMLMFDKQTNRHRGFGFVTFQNEDVVDKVCEIHFHEINNKMVECKKAQPKEVMLPANLAKTRASTRGASYDLMWSLGALPDGFPAAAYAAYAAGRGYSGYAGFGLPYPTGFPNYGYFPPAPAVPAATTNSAADRANIAAAATGYYDYAAAQSCKRQVKATPAALVEKASATPTSSTTNDTWLWGLDGVIGEDVMHIVKSMSLSRGMVK</sequence>
<evidence type="ECO:0000313" key="9">
    <source>
        <dbReference type="Proteomes" id="UP001642540"/>
    </source>
</evidence>
<keyword evidence="4" id="KW-0677">Repeat</keyword>
<dbReference type="Gene3D" id="3.30.70.330">
    <property type="match status" value="2"/>
</dbReference>
<evidence type="ECO:0000256" key="3">
    <source>
        <dbReference type="ARBA" id="ARBA00022490"/>
    </source>
</evidence>
<evidence type="ECO:0000256" key="1">
    <source>
        <dbReference type="ARBA" id="ARBA00004496"/>
    </source>
</evidence>
<dbReference type="PANTHER" id="PTHR48032">
    <property type="entry name" value="RNA-BINDING PROTEIN MUSASHI HOMOLOG RBP6"/>
    <property type="match status" value="1"/>
</dbReference>
<accession>A0ABP1QZ11</accession>
<feature type="domain" description="RRM" evidence="7">
    <location>
        <begin position="31"/>
        <end position="110"/>
    </location>
</feature>